<reference evidence="3 4" key="1">
    <citation type="submission" date="2018-12" db="EMBL/GenBank/DDBJ databases">
        <authorList>
            <consortium name="Pathogen Informatics"/>
        </authorList>
    </citation>
    <scope>NUCLEOTIDE SEQUENCE [LARGE SCALE GENOMIC DNA]</scope>
    <source>
        <strain evidence="3 4">NCTC11923</strain>
    </source>
</reference>
<gene>
    <name evidence="3" type="ORF">NCTC11923_00865</name>
</gene>
<dbReference type="AlphaFoldDB" id="A0A448KBF3"/>
<evidence type="ECO:0000313" key="4">
    <source>
        <dbReference type="Proteomes" id="UP000276899"/>
    </source>
</evidence>
<dbReference type="RefSeq" id="WP_034515007.1">
    <property type="nucleotide sequence ID" value="NZ_CBCRWE010000070.1"/>
</dbReference>
<dbReference type="InterPro" id="IPR032830">
    <property type="entry name" value="XPB/Ssl2_N"/>
</dbReference>
<sequence>MSPLSVSELASRLTAMADEGIVALLAARPDLIAPPSASLTALAARAGGRASAEAAMAHLDAPTLAVAEAVVALDAAPPDAAPPGDGAGPDAPAIAAGLGLAREQVDACLEELGRLALVVGGRPTAGLAEAFGPHPLGLAPGADPVATLPPSLEELRAAQLPDGLPDGADDPGGADSEDDDAAGAPGGSPHALRLPEASVDMAEVLAWGPPVGTLRPGGKAPAAQPLIDRGWLVRSADAQGRTRLVMPRDVALALRGGRLSRRELEAPRAEDLQVVDMQAVGAEAAFSAEESVRLVGALLEEWRREPGPILRSGGVGVRALTRTAEAMGLDGEQAASIIEVAAGADLLGLDDSGANWLPSHEAGTWRTDSLARRWATLVLGWARSARTPWLVGARDDAGALRSVLSADLEAGWVRRLRARILALLAGLPEGAVATPAFVRAALTHERPRRRPPEGAVSAILAEARMLGITGAGALSGPGRILARAMGAAARRPGAEQIEAPPEAGSQPEAQLLADLEAALEADIPAAVNTLLVQSDLTAIVPGRPGPVLAALLERTAAVESRGGALGVRFTPESVRAAMDAGHGAPEILADLARFSPSPLPSALTALVEDASRRHGAVRVRQAASILRIEDPAVAARVLAEPRLSSLGIGEIAPGILVSTAPAFQVLRELRRIGMAPALEDSQGRLVTALTPAEGPAVRAVRPARPGGAYRPAQPTRMRELPALVRRMRQGEDDRAAQIGPAGQGGQGGPASDPVHAMAMLRQAQASRARLRLRLAAADGTAVERRVRVVGVEPGRVRLRDLGRETELTVAPHRIIAVAED</sequence>
<name>A0A448KBF3_9ACTO</name>
<accession>A0A448KBF3</accession>
<protein>
    <recommendedName>
        <fullName evidence="2">Helicase XPB/Ssl2 N-terminal domain-containing protein</fullName>
    </recommendedName>
</protein>
<organism evidence="3 4">
    <name type="scientific">Actinomyces slackii</name>
    <dbReference type="NCBI Taxonomy" id="52774"/>
    <lineage>
        <taxon>Bacteria</taxon>
        <taxon>Bacillati</taxon>
        <taxon>Actinomycetota</taxon>
        <taxon>Actinomycetes</taxon>
        <taxon>Actinomycetales</taxon>
        <taxon>Actinomycetaceae</taxon>
        <taxon>Actinomyces</taxon>
    </lineage>
</organism>
<keyword evidence="4" id="KW-1185">Reference proteome</keyword>
<dbReference type="Pfam" id="PF13625">
    <property type="entry name" value="Helicase_C_3"/>
    <property type="match status" value="1"/>
</dbReference>
<evidence type="ECO:0000256" key="1">
    <source>
        <dbReference type="SAM" id="MobiDB-lite"/>
    </source>
</evidence>
<proteinExistence type="predicted"/>
<dbReference type="EMBL" id="LR134363">
    <property type="protein sequence ID" value="VEG74241.1"/>
    <property type="molecule type" value="Genomic_DNA"/>
</dbReference>
<dbReference type="Proteomes" id="UP000276899">
    <property type="component" value="Chromosome"/>
</dbReference>
<feature type="region of interest" description="Disordered" evidence="1">
    <location>
        <begin position="160"/>
        <end position="192"/>
    </location>
</feature>
<dbReference type="STRING" id="1278298.GCA_000428685_02259"/>
<feature type="domain" description="Helicase XPB/Ssl2 N-terminal" evidence="2">
    <location>
        <begin position="530"/>
        <end position="651"/>
    </location>
</feature>
<feature type="compositionally biased region" description="Low complexity" evidence="1">
    <location>
        <begin position="160"/>
        <end position="174"/>
    </location>
</feature>
<feature type="region of interest" description="Disordered" evidence="1">
    <location>
        <begin position="731"/>
        <end position="753"/>
    </location>
</feature>
<evidence type="ECO:0000313" key="3">
    <source>
        <dbReference type="EMBL" id="VEG74241.1"/>
    </source>
</evidence>
<evidence type="ECO:0000259" key="2">
    <source>
        <dbReference type="Pfam" id="PF13625"/>
    </source>
</evidence>
<dbReference type="KEGG" id="asla:NCTC11923_00865"/>